<accession>L7FHQ8</accession>
<evidence type="ECO:0000313" key="2">
    <source>
        <dbReference type="Proteomes" id="UP000010931"/>
    </source>
</evidence>
<gene>
    <name evidence="1" type="ORF">STRTUCAR8_00971</name>
</gene>
<comment type="caution">
    <text evidence="1">The sequence shown here is derived from an EMBL/GenBank/DDBJ whole genome shotgun (WGS) entry which is preliminary data.</text>
</comment>
<dbReference type="Proteomes" id="UP000010931">
    <property type="component" value="Unassembled WGS sequence"/>
</dbReference>
<dbReference type="EMBL" id="AEJB01000025">
    <property type="protein sequence ID" value="ELP70933.1"/>
    <property type="molecule type" value="Genomic_DNA"/>
</dbReference>
<proteinExistence type="predicted"/>
<sequence length="45" mass="4757">MFGRRNASGQSVALLPLGEPSSYGLSYIDTLTGQRDNPGFLLAAD</sequence>
<name>L7FHQ8_STRT8</name>
<dbReference type="STRING" id="85558.T45_03227"/>
<dbReference type="AlphaFoldDB" id="L7FHQ8"/>
<organism evidence="1 2">
    <name type="scientific">Streptomyces turgidiscabies (strain Car8)</name>
    <dbReference type="NCBI Taxonomy" id="698760"/>
    <lineage>
        <taxon>Bacteria</taxon>
        <taxon>Bacillati</taxon>
        <taxon>Actinomycetota</taxon>
        <taxon>Actinomycetes</taxon>
        <taxon>Kitasatosporales</taxon>
        <taxon>Streptomycetaceae</taxon>
        <taxon>Streptomyces</taxon>
    </lineage>
</organism>
<dbReference type="PATRIC" id="fig|698760.3.peg.436"/>
<keyword evidence="2" id="KW-1185">Reference proteome</keyword>
<protein>
    <submittedName>
        <fullName evidence="1">Uncharacterized protein</fullName>
    </submittedName>
</protein>
<reference evidence="1 2" key="1">
    <citation type="journal article" date="2011" name="Plasmid">
        <title>Streptomyces turgidiscabies Car8 contains a modular pathogenicity island that shares virulence genes with other actinobacterial plant pathogens.</title>
        <authorList>
            <person name="Huguet-Tapia J.C."/>
            <person name="Badger J.H."/>
            <person name="Loria R."/>
            <person name="Pettis G.S."/>
        </authorList>
    </citation>
    <scope>NUCLEOTIDE SEQUENCE [LARGE SCALE GENOMIC DNA]</scope>
    <source>
        <strain evidence="1 2">Car8</strain>
    </source>
</reference>
<evidence type="ECO:0000313" key="1">
    <source>
        <dbReference type="EMBL" id="ELP70933.1"/>
    </source>
</evidence>